<evidence type="ECO:0000259" key="5">
    <source>
        <dbReference type="PROSITE" id="PS51352"/>
    </source>
</evidence>
<evidence type="ECO:0000256" key="3">
    <source>
        <dbReference type="ARBA" id="ARBA00023157"/>
    </source>
</evidence>
<dbReference type="PANTHER" id="PTHR45663:SF11">
    <property type="entry name" value="GEO12009P1"/>
    <property type="match status" value="1"/>
</dbReference>
<evidence type="ECO:0000313" key="6">
    <source>
        <dbReference type="EMBL" id="AIE96944.1"/>
    </source>
</evidence>
<dbReference type="InterPro" id="IPR005746">
    <property type="entry name" value="Thioredoxin"/>
</dbReference>
<dbReference type="InterPro" id="IPR036249">
    <property type="entry name" value="Thioredoxin-like_sf"/>
</dbReference>
<protein>
    <submittedName>
        <fullName evidence="6">Thiol-disulfide isomerase (TrxA)</fullName>
    </submittedName>
</protein>
<dbReference type="Gene3D" id="3.40.30.10">
    <property type="entry name" value="Glutaredoxin"/>
    <property type="match status" value="1"/>
</dbReference>
<dbReference type="InterPro" id="IPR017937">
    <property type="entry name" value="Thioredoxin_CS"/>
</dbReference>
<proteinExistence type="predicted"/>
<dbReference type="PRINTS" id="PR00421">
    <property type="entry name" value="THIOREDOXIN"/>
</dbReference>
<dbReference type="FunFam" id="3.40.30.10:FF:000001">
    <property type="entry name" value="Thioredoxin"/>
    <property type="match status" value="1"/>
</dbReference>
<dbReference type="NCBIfam" id="TIGR01068">
    <property type="entry name" value="thioredoxin"/>
    <property type="match status" value="1"/>
</dbReference>
<accession>A0A075G0K2</accession>
<evidence type="ECO:0000256" key="1">
    <source>
        <dbReference type="ARBA" id="ARBA00022448"/>
    </source>
</evidence>
<dbReference type="CDD" id="cd02947">
    <property type="entry name" value="TRX_family"/>
    <property type="match status" value="1"/>
</dbReference>
<keyword evidence="2" id="KW-0249">Electron transport</keyword>
<dbReference type="PROSITE" id="PS51352">
    <property type="entry name" value="THIOREDOXIN_2"/>
    <property type="match status" value="1"/>
</dbReference>
<dbReference type="GO" id="GO:0015035">
    <property type="term" value="F:protein-disulfide reductase activity"/>
    <property type="evidence" value="ECO:0007669"/>
    <property type="project" value="InterPro"/>
</dbReference>
<gene>
    <name evidence="6" type="primary">trxA</name>
</gene>
<dbReference type="GO" id="GO:0016853">
    <property type="term" value="F:isomerase activity"/>
    <property type="evidence" value="ECO:0007669"/>
    <property type="project" value="UniProtKB-KW"/>
</dbReference>
<dbReference type="GO" id="GO:0005737">
    <property type="term" value="C:cytoplasm"/>
    <property type="evidence" value="ECO:0007669"/>
    <property type="project" value="TreeGrafter"/>
</dbReference>
<dbReference type="SUPFAM" id="SSF52833">
    <property type="entry name" value="Thioredoxin-like"/>
    <property type="match status" value="1"/>
</dbReference>
<evidence type="ECO:0000256" key="2">
    <source>
        <dbReference type="ARBA" id="ARBA00022982"/>
    </source>
</evidence>
<keyword evidence="6" id="KW-0413">Isomerase</keyword>
<keyword evidence="3" id="KW-1015">Disulfide bond</keyword>
<reference evidence="6" key="1">
    <citation type="journal article" date="2014" name="Genome Biol. Evol.">
        <title>Pangenome evidence for extensive interdomain horizontal transfer affecting lineage core and shell genes in uncultured planktonic thaumarchaeota and euryarchaeota.</title>
        <authorList>
            <person name="Deschamps P."/>
            <person name="Zivanovic Y."/>
            <person name="Moreira D."/>
            <person name="Rodriguez-Valera F."/>
            <person name="Lopez-Garcia P."/>
        </authorList>
    </citation>
    <scope>NUCLEOTIDE SEQUENCE</scope>
</reference>
<evidence type="ECO:0000256" key="4">
    <source>
        <dbReference type="ARBA" id="ARBA00023284"/>
    </source>
</evidence>
<dbReference type="EMBL" id="KF900493">
    <property type="protein sequence ID" value="AIE96944.1"/>
    <property type="molecule type" value="Genomic_DNA"/>
</dbReference>
<dbReference type="PROSITE" id="PS00194">
    <property type="entry name" value="THIOREDOXIN_1"/>
    <property type="match status" value="1"/>
</dbReference>
<dbReference type="AlphaFoldDB" id="A0A075G0K2"/>
<keyword evidence="4" id="KW-0676">Redox-active center</keyword>
<dbReference type="InterPro" id="IPR013766">
    <property type="entry name" value="Thioredoxin_domain"/>
</dbReference>
<name>A0A075G0K2_9ARCH</name>
<dbReference type="PANTHER" id="PTHR45663">
    <property type="entry name" value="GEO12009P1"/>
    <property type="match status" value="1"/>
</dbReference>
<feature type="domain" description="Thioredoxin" evidence="5">
    <location>
        <begin position="9"/>
        <end position="135"/>
    </location>
</feature>
<organism evidence="6">
    <name type="scientific">uncultured marine thaumarchaeote AD1000_88_E07</name>
    <dbReference type="NCBI Taxonomy" id="1455946"/>
    <lineage>
        <taxon>Archaea</taxon>
        <taxon>Nitrososphaerota</taxon>
        <taxon>environmental samples</taxon>
    </lineage>
</organism>
<dbReference type="Pfam" id="PF00085">
    <property type="entry name" value="Thioredoxin"/>
    <property type="match status" value="1"/>
</dbReference>
<keyword evidence="1" id="KW-0813">Transport</keyword>
<sequence>MVDEELERLKKKQLEEVLKLQNQSILSEKISVIDLDINNFEQIVSKDVLTLVDFWAEWCGPCKSMHPIFTRLAKKYHNVKFGRVNVDNNQDIAKKFGVQSIPTFIMFRNGKPIDKMIGAVGEPGIHMICKKHSLD</sequence>